<dbReference type="AlphaFoldDB" id="A0A2M4DE16"/>
<protein>
    <recommendedName>
        <fullName evidence="4">Secreted protein</fullName>
    </recommendedName>
</protein>
<name>A0A2M4DE16_ANODA</name>
<proteinExistence type="predicted"/>
<keyword evidence="2" id="KW-0732">Signal</keyword>
<feature type="chain" id="PRO_5014902054" description="Secreted protein" evidence="2">
    <location>
        <begin position="22"/>
        <end position="219"/>
    </location>
</feature>
<accession>A0A2M4DE16</accession>
<feature type="transmembrane region" description="Helical" evidence="1">
    <location>
        <begin position="162"/>
        <end position="186"/>
    </location>
</feature>
<evidence type="ECO:0000256" key="1">
    <source>
        <dbReference type="SAM" id="Phobius"/>
    </source>
</evidence>
<sequence length="219" mass="24620">MRNNLLMLLSCHLFNTLVFWAFGVSQQTVDQLSTTLLMDEFPDENRAFLHSCYVILKYFLKCYGIHSAREKACSAVNAQEVVFQTAIQQYNSRRSIRAPPQIGAVLIAGLQTRILDAFPGINITQNKPAVCWIAFARRLQFGRSHSHSMERGGFCCMNRRKILFYAFRLCHGAGLASLVCSFFGLLGSLHSFPEQRVANQCADDGDVCSDNNVFDAAMF</sequence>
<keyword evidence="1" id="KW-0472">Membrane</keyword>
<reference evidence="3" key="1">
    <citation type="submission" date="2018-01" db="EMBL/GenBank/DDBJ databases">
        <title>An insight into the sialome of Amazonian anophelines.</title>
        <authorList>
            <person name="Ribeiro J.M."/>
            <person name="Scarpassa V."/>
            <person name="Calvo E."/>
        </authorList>
    </citation>
    <scope>NUCLEOTIDE SEQUENCE</scope>
</reference>
<feature type="signal peptide" evidence="2">
    <location>
        <begin position="1"/>
        <end position="21"/>
    </location>
</feature>
<evidence type="ECO:0008006" key="4">
    <source>
        <dbReference type="Google" id="ProtNLM"/>
    </source>
</evidence>
<dbReference type="EMBL" id="GGFL01011629">
    <property type="protein sequence ID" value="MBW75807.1"/>
    <property type="molecule type" value="Transcribed_RNA"/>
</dbReference>
<keyword evidence="1" id="KW-0812">Transmembrane</keyword>
<evidence type="ECO:0000313" key="3">
    <source>
        <dbReference type="EMBL" id="MBW75807.1"/>
    </source>
</evidence>
<evidence type="ECO:0000256" key="2">
    <source>
        <dbReference type="SAM" id="SignalP"/>
    </source>
</evidence>
<organism evidence="3">
    <name type="scientific">Anopheles darlingi</name>
    <name type="common">Mosquito</name>
    <dbReference type="NCBI Taxonomy" id="43151"/>
    <lineage>
        <taxon>Eukaryota</taxon>
        <taxon>Metazoa</taxon>
        <taxon>Ecdysozoa</taxon>
        <taxon>Arthropoda</taxon>
        <taxon>Hexapoda</taxon>
        <taxon>Insecta</taxon>
        <taxon>Pterygota</taxon>
        <taxon>Neoptera</taxon>
        <taxon>Endopterygota</taxon>
        <taxon>Diptera</taxon>
        <taxon>Nematocera</taxon>
        <taxon>Culicoidea</taxon>
        <taxon>Culicidae</taxon>
        <taxon>Anophelinae</taxon>
        <taxon>Anopheles</taxon>
    </lineage>
</organism>
<keyword evidence="1" id="KW-1133">Transmembrane helix</keyword>